<name>A0ABS4PCS2_9GAMM</name>
<feature type="domain" description="CAAX prenyl protease 2/Lysostaphin resistance protein A-like" evidence="2">
    <location>
        <begin position="170"/>
        <end position="259"/>
    </location>
</feature>
<dbReference type="GO" id="GO:0008233">
    <property type="term" value="F:peptidase activity"/>
    <property type="evidence" value="ECO:0007669"/>
    <property type="project" value="UniProtKB-KW"/>
</dbReference>
<keyword evidence="4" id="KW-1185">Reference proteome</keyword>
<dbReference type="Pfam" id="PF02517">
    <property type="entry name" value="Rce1-like"/>
    <property type="match status" value="1"/>
</dbReference>
<dbReference type="Proteomes" id="UP001195624">
    <property type="component" value="Unassembled WGS sequence"/>
</dbReference>
<organism evidence="3 4">
    <name type="scientific">Winslowiella toletana</name>
    <dbReference type="NCBI Taxonomy" id="92490"/>
    <lineage>
        <taxon>Bacteria</taxon>
        <taxon>Pseudomonadati</taxon>
        <taxon>Pseudomonadota</taxon>
        <taxon>Gammaproteobacteria</taxon>
        <taxon>Enterobacterales</taxon>
        <taxon>Erwiniaceae</taxon>
        <taxon>Winslowiella</taxon>
    </lineage>
</organism>
<gene>
    <name evidence="3" type="ORF">J2125_003631</name>
</gene>
<keyword evidence="1" id="KW-0812">Transmembrane</keyword>
<dbReference type="InterPro" id="IPR003675">
    <property type="entry name" value="Rce1/LyrA-like_dom"/>
</dbReference>
<keyword evidence="1" id="KW-1133">Transmembrane helix</keyword>
<evidence type="ECO:0000313" key="4">
    <source>
        <dbReference type="Proteomes" id="UP001195624"/>
    </source>
</evidence>
<keyword evidence="1" id="KW-0472">Membrane</keyword>
<sequence length="271" mass="30229">MWILLAFSLLAASFNRYTGALLLLLTTVWATYSGVLTLAGVGVMMVVAVIALLLHRYRHISALAISAELLLLFIAINLLSHFTPGFNNVRVLDQVRAGEMSAPFSMYYNFDKALLPFVFLAIIPTLFRTRPLRQPAAIYWLPLILSLPLLLLMATAFGGLKIEPHAPQWIGQFFLANLFFVSLAEEALFRGYLQRRLSQFIGPLAGLLISALLFGICHLAGGVLLVLFATLAGIIYGLAWMWTGRLWVATLFHFALNLLHLLFFTYPAWQS</sequence>
<feature type="transmembrane region" description="Helical" evidence="1">
    <location>
        <begin position="222"/>
        <end position="239"/>
    </location>
</feature>
<dbReference type="EMBL" id="JAGGMQ010000001">
    <property type="protein sequence ID" value="MBP2170439.1"/>
    <property type="molecule type" value="Genomic_DNA"/>
</dbReference>
<keyword evidence="3" id="KW-0378">Hydrolase</keyword>
<keyword evidence="3" id="KW-0645">Protease</keyword>
<feature type="transmembrane region" description="Helical" evidence="1">
    <location>
        <begin position="139"/>
        <end position="157"/>
    </location>
</feature>
<feature type="transmembrane region" description="Helical" evidence="1">
    <location>
        <begin position="246"/>
        <end position="269"/>
    </location>
</feature>
<feature type="transmembrane region" description="Helical" evidence="1">
    <location>
        <begin position="61"/>
        <end position="86"/>
    </location>
</feature>
<protein>
    <submittedName>
        <fullName evidence="3">Membrane protease YdiL (CAAX protease family)</fullName>
    </submittedName>
</protein>
<dbReference type="GO" id="GO:0006508">
    <property type="term" value="P:proteolysis"/>
    <property type="evidence" value="ECO:0007669"/>
    <property type="project" value="UniProtKB-KW"/>
</dbReference>
<reference evidence="4" key="1">
    <citation type="submission" date="2023-07" db="EMBL/GenBank/DDBJ databases">
        <title>Genome mining of underrepresented organisms for secondary metabolites.</title>
        <authorList>
            <person name="D'Agostino P.M."/>
        </authorList>
    </citation>
    <scope>NUCLEOTIDE SEQUENCE [LARGE SCALE GENOMIC DNA]</scope>
    <source>
        <strain evidence="4">WS4403</strain>
    </source>
</reference>
<accession>A0ABS4PCS2</accession>
<evidence type="ECO:0000256" key="1">
    <source>
        <dbReference type="SAM" id="Phobius"/>
    </source>
</evidence>
<evidence type="ECO:0000313" key="3">
    <source>
        <dbReference type="EMBL" id="MBP2170439.1"/>
    </source>
</evidence>
<evidence type="ECO:0000259" key="2">
    <source>
        <dbReference type="Pfam" id="PF02517"/>
    </source>
</evidence>
<comment type="caution">
    <text evidence="3">The sequence shown here is derived from an EMBL/GenBank/DDBJ whole genome shotgun (WGS) entry which is preliminary data.</text>
</comment>
<feature type="transmembrane region" description="Helical" evidence="1">
    <location>
        <begin position="106"/>
        <end position="127"/>
    </location>
</feature>
<proteinExistence type="predicted"/>
<feature type="transmembrane region" description="Helical" evidence="1">
    <location>
        <begin position="169"/>
        <end position="188"/>
    </location>
</feature>
<feature type="transmembrane region" description="Helical" evidence="1">
    <location>
        <begin position="200"/>
        <end position="216"/>
    </location>
</feature>
<feature type="transmembrane region" description="Helical" evidence="1">
    <location>
        <begin position="32"/>
        <end position="54"/>
    </location>
</feature>
<dbReference type="RefSeq" id="WP_017799081.1">
    <property type="nucleotide sequence ID" value="NZ_JAGGMQ010000001.1"/>
</dbReference>